<organism evidence="2 3">
    <name type="scientific">Miscanthus lutarioriparius</name>
    <dbReference type="NCBI Taxonomy" id="422564"/>
    <lineage>
        <taxon>Eukaryota</taxon>
        <taxon>Viridiplantae</taxon>
        <taxon>Streptophyta</taxon>
        <taxon>Embryophyta</taxon>
        <taxon>Tracheophyta</taxon>
        <taxon>Spermatophyta</taxon>
        <taxon>Magnoliopsida</taxon>
        <taxon>Liliopsida</taxon>
        <taxon>Poales</taxon>
        <taxon>Poaceae</taxon>
        <taxon>PACMAD clade</taxon>
        <taxon>Panicoideae</taxon>
        <taxon>Andropogonodae</taxon>
        <taxon>Andropogoneae</taxon>
        <taxon>Saccharinae</taxon>
        <taxon>Miscanthus</taxon>
    </lineage>
</organism>
<protein>
    <recommendedName>
        <fullName evidence="1">F-box domain-containing protein</fullName>
    </recommendedName>
</protein>
<gene>
    <name evidence="2" type="ORF">NCGR_LOCUS51453</name>
</gene>
<reference evidence="2" key="1">
    <citation type="submission" date="2020-10" db="EMBL/GenBank/DDBJ databases">
        <authorList>
            <person name="Han B."/>
            <person name="Lu T."/>
            <person name="Zhao Q."/>
            <person name="Huang X."/>
            <person name="Zhao Y."/>
        </authorList>
    </citation>
    <scope>NUCLEOTIDE SEQUENCE</scope>
</reference>
<dbReference type="Gene3D" id="1.20.1280.50">
    <property type="match status" value="1"/>
</dbReference>
<dbReference type="OrthoDB" id="688942at2759"/>
<comment type="caution">
    <text evidence="2">The sequence shown here is derived from an EMBL/GenBank/DDBJ whole genome shotgun (WGS) entry which is preliminary data.</text>
</comment>
<keyword evidence="3" id="KW-1185">Reference proteome</keyword>
<name>A0A811RD11_9POAL</name>
<dbReference type="Pfam" id="PF00646">
    <property type="entry name" value="F-box"/>
    <property type="match status" value="1"/>
</dbReference>
<sequence length="229" mass="26292">MARTRSRAGRILFRRRPLSSCREDRISALPDDLLLLILRCLDTRTALGTGVLSRRWAHLPRELPALPPRYHRWVRLYHDICPRGAPPYYRRDAVRCELLPNIKRYEHRAMRAFTGSLESFLEGPRRRVSRMRLEFFVTGSAVGMNRLIEEAIVSWGVEDLEAVAKPTFNRRGELHSFPSHGLCKEPRASRLRSLKLAGCLLPPLHEYSTLSVLVLEDIPKSVPAAAYET</sequence>
<dbReference type="SUPFAM" id="SSF81383">
    <property type="entry name" value="F-box domain"/>
    <property type="match status" value="1"/>
</dbReference>
<evidence type="ECO:0000259" key="1">
    <source>
        <dbReference type="PROSITE" id="PS50181"/>
    </source>
</evidence>
<feature type="domain" description="F-box" evidence="1">
    <location>
        <begin position="23"/>
        <end position="76"/>
    </location>
</feature>
<dbReference type="PANTHER" id="PTHR35545">
    <property type="entry name" value="F-BOX DOMAIN-CONTAINING PROTEIN"/>
    <property type="match status" value="1"/>
</dbReference>
<evidence type="ECO:0000313" key="2">
    <source>
        <dbReference type="EMBL" id="CAD6268148.1"/>
    </source>
</evidence>
<accession>A0A811RD11</accession>
<dbReference type="InterPro" id="IPR036047">
    <property type="entry name" value="F-box-like_dom_sf"/>
</dbReference>
<dbReference type="AlphaFoldDB" id="A0A811RD11"/>
<proteinExistence type="predicted"/>
<dbReference type="Proteomes" id="UP000604825">
    <property type="component" value="Unassembled WGS sequence"/>
</dbReference>
<dbReference type="EMBL" id="CAJGYO010000014">
    <property type="protein sequence ID" value="CAD6268148.1"/>
    <property type="molecule type" value="Genomic_DNA"/>
</dbReference>
<evidence type="ECO:0000313" key="3">
    <source>
        <dbReference type="Proteomes" id="UP000604825"/>
    </source>
</evidence>
<dbReference type="PROSITE" id="PS50181">
    <property type="entry name" value="FBOX"/>
    <property type="match status" value="1"/>
</dbReference>
<dbReference type="InterPro" id="IPR001810">
    <property type="entry name" value="F-box_dom"/>
</dbReference>
<dbReference type="PANTHER" id="PTHR35545:SF20">
    <property type="entry name" value="OS05G0536800 PROTEIN"/>
    <property type="match status" value="1"/>
</dbReference>